<dbReference type="Pfam" id="PF24994">
    <property type="entry name" value="GIL1_IRKI_C"/>
    <property type="match status" value="1"/>
</dbReference>
<evidence type="ECO:0000259" key="2">
    <source>
        <dbReference type="Pfam" id="PF24994"/>
    </source>
</evidence>
<dbReference type="InterPro" id="IPR006943">
    <property type="entry name" value="DUF641_pln"/>
</dbReference>
<evidence type="ECO:0000259" key="1">
    <source>
        <dbReference type="Pfam" id="PF04859"/>
    </source>
</evidence>
<dbReference type="OrthoDB" id="1915848at2759"/>
<dbReference type="EMBL" id="JABCRI010000001">
    <property type="protein sequence ID" value="KAF8413707.1"/>
    <property type="molecule type" value="Genomic_DNA"/>
</dbReference>
<dbReference type="AlphaFoldDB" id="A0A835A458"/>
<evidence type="ECO:0000313" key="4">
    <source>
        <dbReference type="Proteomes" id="UP000655225"/>
    </source>
</evidence>
<dbReference type="InterPro" id="IPR040225">
    <property type="entry name" value="GIL1-like"/>
</dbReference>
<reference evidence="3 4" key="1">
    <citation type="submission" date="2020-04" db="EMBL/GenBank/DDBJ databases">
        <title>Plant Genome Project.</title>
        <authorList>
            <person name="Zhang R.-G."/>
        </authorList>
    </citation>
    <scope>NUCLEOTIDE SEQUENCE [LARGE SCALE GENOMIC DNA]</scope>
    <source>
        <strain evidence="3">YNK0</strain>
        <tissue evidence="3">Leaf</tissue>
    </source>
</reference>
<dbReference type="GO" id="GO:0009639">
    <property type="term" value="P:response to red or far red light"/>
    <property type="evidence" value="ECO:0007669"/>
    <property type="project" value="InterPro"/>
</dbReference>
<accession>A0A835A458</accession>
<sequence length="441" mass="49950">MDSANKSTATSNKGRLARTFAKVLHLRAVTGIVSGDGTRKAKSRDSIRDDDDEKVRNTAAMEALVAKLFATISSAKAAYAQLQIAQSPYDVEGIQSADEMVVTELKNLSELKQCYLKKQFDFSPQVTQLAEIQEQQSLLKTYEIMGKKLESEFKNKDSEVALLRKKLDESNMQNRLLEKRLKPSGSSSILDNLHLQGLYPNNFITVLRFSIKSIRSFVKLMIEKMESAGWDLDAAASSIEPHVVYTISNHRCFAFESFVCREMFDGFHDPTFSLPNEPLPERKQRQSFFFDRFTELKSETPNEFLTRKPHSTFGKFCRNKYLNLVHPKMESSFFGDLNQRNVVNSGGYPETRFFAAFAEMAKWVWLLHCLAFSLEPEASIFQVSKMCRFSDVYMVSVTEGGFFFSDAGPRVAFTVVPGFKIGKTLIQCQVYLSPASAQANR</sequence>
<dbReference type="PANTHER" id="PTHR31161">
    <property type="entry name" value="PROTEIN GRAVITROPIC IN THE LIGHT 1"/>
    <property type="match status" value="1"/>
</dbReference>
<dbReference type="OMA" id="EMEYAGW"/>
<evidence type="ECO:0008006" key="5">
    <source>
        <dbReference type="Google" id="ProtNLM"/>
    </source>
</evidence>
<dbReference type="InterPro" id="IPR056813">
    <property type="entry name" value="GIL1_IRKI_C"/>
</dbReference>
<feature type="domain" description="DUF641" evidence="1">
    <location>
        <begin position="57"/>
        <end position="180"/>
    </location>
</feature>
<organism evidence="3 4">
    <name type="scientific">Tetracentron sinense</name>
    <name type="common">Spur-leaf</name>
    <dbReference type="NCBI Taxonomy" id="13715"/>
    <lineage>
        <taxon>Eukaryota</taxon>
        <taxon>Viridiplantae</taxon>
        <taxon>Streptophyta</taxon>
        <taxon>Embryophyta</taxon>
        <taxon>Tracheophyta</taxon>
        <taxon>Spermatophyta</taxon>
        <taxon>Magnoliopsida</taxon>
        <taxon>Trochodendrales</taxon>
        <taxon>Trochodendraceae</taxon>
        <taxon>Tetracentron</taxon>
    </lineage>
</organism>
<keyword evidence="4" id="KW-1185">Reference proteome</keyword>
<dbReference type="Pfam" id="PF04859">
    <property type="entry name" value="DUF641"/>
    <property type="match status" value="1"/>
</dbReference>
<evidence type="ECO:0000313" key="3">
    <source>
        <dbReference type="EMBL" id="KAF8413707.1"/>
    </source>
</evidence>
<gene>
    <name evidence="3" type="ORF">HHK36_001699</name>
</gene>
<feature type="domain" description="GIL1/IRKI C-terminal" evidence="2">
    <location>
        <begin position="380"/>
        <end position="431"/>
    </location>
</feature>
<proteinExistence type="predicted"/>
<dbReference type="GO" id="GO:0009959">
    <property type="term" value="P:negative gravitropism"/>
    <property type="evidence" value="ECO:0007669"/>
    <property type="project" value="InterPro"/>
</dbReference>
<dbReference type="Proteomes" id="UP000655225">
    <property type="component" value="Unassembled WGS sequence"/>
</dbReference>
<protein>
    <recommendedName>
        <fullName evidence="5">DUF641 domain-containing protein</fullName>
    </recommendedName>
</protein>
<name>A0A835A458_TETSI</name>
<comment type="caution">
    <text evidence="3">The sequence shown here is derived from an EMBL/GenBank/DDBJ whole genome shotgun (WGS) entry which is preliminary data.</text>
</comment>